<feature type="non-terminal residue" evidence="4">
    <location>
        <position position="1"/>
    </location>
</feature>
<dbReference type="EC" id="3.1.26.4" evidence="2"/>
<dbReference type="STRING" id="85066.A0A091EJL3"/>
<dbReference type="GO" id="GO:0004523">
    <property type="term" value="F:RNA-DNA hybrid ribonuclease activity"/>
    <property type="evidence" value="ECO:0007669"/>
    <property type="project" value="UniProtKB-EC"/>
</dbReference>
<gene>
    <name evidence="4" type="ORF">N302_12211</name>
</gene>
<keyword evidence="5" id="KW-1185">Reference proteome</keyword>
<dbReference type="Pfam" id="PF00078">
    <property type="entry name" value="RVT_1"/>
    <property type="match status" value="1"/>
</dbReference>
<dbReference type="InterPro" id="IPR043128">
    <property type="entry name" value="Rev_trsase/Diguanyl_cyclase"/>
</dbReference>
<evidence type="ECO:0000256" key="1">
    <source>
        <dbReference type="ARBA" id="ARBA00010879"/>
    </source>
</evidence>
<dbReference type="Gene3D" id="3.10.10.10">
    <property type="entry name" value="HIV Type 1 Reverse Transcriptase, subunit A, domain 1"/>
    <property type="match status" value="1"/>
</dbReference>
<dbReference type="PROSITE" id="PS50878">
    <property type="entry name" value="RT_POL"/>
    <property type="match status" value="1"/>
</dbReference>
<dbReference type="EMBL" id="KK718713">
    <property type="protein sequence ID" value="KFO58108.1"/>
    <property type="molecule type" value="Genomic_DNA"/>
</dbReference>
<sequence>WFTVIDFKDAFFCIPLESKVRAFEWENPQTGRKNQLTWTVLPQGFKNSPMVFGNQLTKELEMWKKENPKGLVLQYVDNILLATETNEKYMELTMSLLNFIGQGDYKVSQEKAQIMRQQVIYLGSEITPGQWKLGMDRKESICQVPQPATAQDLRAFLGMAGLCRLWVSIYGLLVKPLNELLKEASEGPLTWTPESEHAFSNLKMALMSAPALGLPDLTKPFELFVHKRQHLA</sequence>
<evidence type="ECO:0000313" key="4">
    <source>
        <dbReference type="EMBL" id="KFO58108.1"/>
    </source>
</evidence>
<dbReference type="Proteomes" id="UP000052976">
    <property type="component" value="Unassembled WGS sequence"/>
</dbReference>
<evidence type="ECO:0000256" key="2">
    <source>
        <dbReference type="ARBA" id="ARBA00012180"/>
    </source>
</evidence>
<protein>
    <recommendedName>
        <fullName evidence="2">ribonuclease H</fullName>
        <ecNumber evidence="2">3.1.26.4</ecNumber>
    </recommendedName>
</protein>
<dbReference type="InterPro" id="IPR051320">
    <property type="entry name" value="Viral_Replic_Matur_Polypro"/>
</dbReference>
<dbReference type="InterPro" id="IPR043502">
    <property type="entry name" value="DNA/RNA_pol_sf"/>
</dbReference>
<dbReference type="SUPFAM" id="SSF56672">
    <property type="entry name" value="DNA/RNA polymerases"/>
    <property type="match status" value="1"/>
</dbReference>
<feature type="non-terminal residue" evidence="4">
    <location>
        <position position="232"/>
    </location>
</feature>
<proteinExistence type="inferred from homology"/>
<dbReference type="Gene3D" id="3.30.70.270">
    <property type="match status" value="2"/>
</dbReference>
<dbReference type="AlphaFoldDB" id="A0A091EJL3"/>
<comment type="similarity">
    <text evidence="1">Belongs to the beta type-B retroviral polymerase family. HERV class-II K(HML-2) pol subfamily.</text>
</comment>
<dbReference type="PANTHER" id="PTHR33064:SF36">
    <property type="entry name" value="CCHC-TYPE DOMAIN-CONTAINING PROTEIN"/>
    <property type="match status" value="1"/>
</dbReference>
<evidence type="ECO:0000313" key="5">
    <source>
        <dbReference type="Proteomes" id="UP000052976"/>
    </source>
</evidence>
<dbReference type="PANTHER" id="PTHR33064">
    <property type="entry name" value="POL PROTEIN"/>
    <property type="match status" value="1"/>
</dbReference>
<accession>A0A091EJL3</accession>
<dbReference type="InterPro" id="IPR000477">
    <property type="entry name" value="RT_dom"/>
</dbReference>
<feature type="domain" description="Reverse transcriptase" evidence="3">
    <location>
        <begin position="1"/>
        <end position="126"/>
    </location>
</feature>
<reference evidence="4 5" key="1">
    <citation type="submission" date="2014-04" db="EMBL/GenBank/DDBJ databases">
        <title>Genome evolution of avian class.</title>
        <authorList>
            <person name="Zhang G."/>
            <person name="Li C."/>
        </authorList>
    </citation>
    <scope>NUCLEOTIDE SEQUENCE [LARGE SCALE GENOMIC DNA]</scope>
    <source>
        <strain evidence="4">BGI_N302</strain>
    </source>
</reference>
<evidence type="ECO:0000259" key="3">
    <source>
        <dbReference type="PROSITE" id="PS50878"/>
    </source>
</evidence>
<name>A0A091EJL3_CORBR</name>
<organism evidence="4 5">
    <name type="scientific">Corvus brachyrhynchos</name>
    <name type="common">American crow</name>
    <dbReference type="NCBI Taxonomy" id="85066"/>
    <lineage>
        <taxon>Eukaryota</taxon>
        <taxon>Metazoa</taxon>
        <taxon>Chordata</taxon>
        <taxon>Craniata</taxon>
        <taxon>Vertebrata</taxon>
        <taxon>Euteleostomi</taxon>
        <taxon>Archelosauria</taxon>
        <taxon>Archosauria</taxon>
        <taxon>Dinosauria</taxon>
        <taxon>Saurischia</taxon>
        <taxon>Theropoda</taxon>
        <taxon>Coelurosauria</taxon>
        <taxon>Aves</taxon>
        <taxon>Neognathae</taxon>
        <taxon>Neoaves</taxon>
        <taxon>Telluraves</taxon>
        <taxon>Australaves</taxon>
        <taxon>Passeriformes</taxon>
        <taxon>Corvoidea</taxon>
        <taxon>Corvidae</taxon>
        <taxon>Corvus</taxon>
    </lineage>
</organism>